<dbReference type="InterPro" id="IPR002421">
    <property type="entry name" value="5-3_exonuclease"/>
</dbReference>
<dbReference type="Gene3D" id="3.40.50.1010">
    <property type="entry name" value="5'-nuclease"/>
    <property type="match status" value="1"/>
</dbReference>
<organism evidence="5 6">
    <name type="scientific">Aphanomyces stellatus</name>
    <dbReference type="NCBI Taxonomy" id="120398"/>
    <lineage>
        <taxon>Eukaryota</taxon>
        <taxon>Sar</taxon>
        <taxon>Stramenopiles</taxon>
        <taxon>Oomycota</taxon>
        <taxon>Saprolegniomycetes</taxon>
        <taxon>Saprolegniales</taxon>
        <taxon>Verrucalvaceae</taxon>
        <taxon>Aphanomyces</taxon>
    </lineage>
</organism>
<evidence type="ECO:0000256" key="2">
    <source>
        <dbReference type="ARBA" id="ARBA00022801"/>
    </source>
</evidence>
<dbReference type="Pfam" id="PF02739">
    <property type="entry name" value="5_3_exonuc_N"/>
    <property type="match status" value="1"/>
</dbReference>
<dbReference type="OrthoDB" id="275278at2759"/>
<gene>
    <name evidence="5" type="primary">Aste57867_12837</name>
    <name evidence="4" type="ORF">As57867_012789</name>
    <name evidence="5" type="ORF">ASTE57867_12837</name>
</gene>
<dbReference type="AlphaFoldDB" id="A0A485KWL4"/>
<dbReference type="Proteomes" id="UP000332933">
    <property type="component" value="Unassembled WGS sequence"/>
</dbReference>
<dbReference type="Gene3D" id="1.10.150.20">
    <property type="entry name" value="5' to 3' exonuclease, C-terminal subdomain"/>
    <property type="match status" value="1"/>
</dbReference>
<dbReference type="InterPro" id="IPR020046">
    <property type="entry name" value="5-3_exonucl_a-hlix_arch_N"/>
</dbReference>
<protein>
    <submittedName>
        <fullName evidence="5">Aste57867_12837 protein</fullName>
    </submittedName>
</protein>
<sequence>MLMRRALTVAPLRRARTRQSHAVFFSTKDASTPSSWLSSIISFFGGRSPTSKPETPRDPPQLKGTCIFIDGNNLLHSKFSKTCQLVSQDEKSMPNGAMLGFLQEVHTIVEKFQPRRLCVVFDTPAITDRKKADPTYKADRARTPDALRPQFSLTAAALEALNITVVRIPGTEADDLIASYTKASALDGYEVIIVSNDQDFFQLVQAGPPRVSVYKHGWKSLMGEEEVLRIIGGASPKWHPDMRSLRGDSWGKTPGLPGGISKEDAVAVLSKSRGLMPLLDSLEQVDDKALRWRLANAADMLRVSYRATKLEDSVALPVPMTNFAVSRANLDELAKYTTKAMPKLLFNSK</sequence>
<dbReference type="InterPro" id="IPR029060">
    <property type="entry name" value="PIN-like_dom_sf"/>
</dbReference>
<dbReference type="SMART" id="SM00475">
    <property type="entry name" value="53EXOc"/>
    <property type="match status" value="1"/>
</dbReference>
<dbReference type="GO" id="GO:0017108">
    <property type="term" value="F:5'-flap endonuclease activity"/>
    <property type="evidence" value="ECO:0007669"/>
    <property type="project" value="InterPro"/>
</dbReference>
<name>A0A485KWL4_9STRA</name>
<evidence type="ECO:0000313" key="6">
    <source>
        <dbReference type="Proteomes" id="UP000332933"/>
    </source>
</evidence>
<dbReference type="SUPFAM" id="SSF47807">
    <property type="entry name" value="5' to 3' exonuclease, C-terminal subdomain"/>
    <property type="match status" value="1"/>
</dbReference>
<dbReference type="GO" id="GO:0008409">
    <property type="term" value="F:5'-3' exonuclease activity"/>
    <property type="evidence" value="ECO:0007669"/>
    <property type="project" value="InterPro"/>
</dbReference>
<keyword evidence="6" id="KW-1185">Reference proteome</keyword>
<keyword evidence="2" id="KW-0378">Hydrolase</keyword>
<dbReference type="PANTHER" id="PTHR42646:SF2">
    <property type="entry name" value="5'-3' EXONUCLEASE FAMILY PROTEIN"/>
    <property type="match status" value="1"/>
</dbReference>
<dbReference type="PANTHER" id="PTHR42646">
    <property type="entry name" value="FLAP ENDONUCLEASE XNI"/>
    <property type="match status" value="1"/>
</dbReference>
<reference evidence="5 6" key="1">
    <citation type="submission" date="2019-03" db="EMBL/GenBank/DDBJ databases">
        <authorList>
            <person name="Gaulin E."/>
            <person name="Dumas B."/>
        </authorList>
    </citation>
    <scope>NUCLEOTIDE SEQUENCE [LARGE SCALE GENOMIC DNA]</scope>
    <source>
        <strain evidence="5">CBS 568.67</strain>
    </source>
</reference>
<dbReference type="GO" id="GO:0033567">
    <property type="term" value="P:DNA replication, Okazaki fragment processing"/>
    <property type="evidence" value="ECO:0007669"/>
    <property type="project" value="InterPro"/>
</dbReference>
<dbReference type="SUPFAM" id="SSF88723">
    <property type="entry name" value="PIN domain-like"/>
    <property type="match status" value="1"/>
</dbReference>
<dbReference type="EMBL" id="VJMH01005403">
    <property type="protein sequence ID" value="KAF0696419.1"/>
    <property type="molecule type" value="Genomic_DNA"/>
</dbReference>
<evidence type="ECO:0000256" key="1">
    <source>
        <dbReference type="ARBA" id="ARBA00022722"/>
    </source>
</evidence>
<dbReference type="InterPro" id="IPR036279">
    <property type="entry name" value="5-3_exonuclease_C_sf"/>
</dbReference>
<dbReference type="CDD" id="cd09859">
    <property type="entry name" value="PIN_53EXO"/>
    <property type="match status" value="1"/>
</dbReference>
<dbReference type="GO" id="GO:0003677">
    <property type="term" value="F:DNA binding"/>
    <property type="evidence" value="ECO:0007669"/>
    <property type="project" value="InterPro"/>
</dbReference>
<reference evidence="4" key="2">
    <citation type="submission" date="2019-06" db="EMBL/GenBank/DDBJ databases">
        <title>Genomics analysis of Aphanomyces spp. identifies a new class of oomycete effector associated with host adaptation.</title>
        <authorList>
            <person name="Gaulin E."/>
        </authorList>
    </citation>
    <scope>NUCLEOTIDE SEQUENCE</scope>
    <source>
        <strain evidence="4">CBS 578.67</strain>
    </source>
</reference>
<proteinExistence type="predicted"/>
<evidence type="ECO:0000259" key="3">
    <source>
        <dbReference type="SMART" id="SM00475"/>
    </source>
</evidence>
<feature type="domain" description="5'-3' exonuclease" evidence="3">
    <location>
        <begin position="62"/>
        <end position="326"/>
    </location>
</feature>
<evidence type="ECO:0000313" key="4">
    <source>
        <dbReference type="EMBL" id="KAF0696419.1"/>
    </source>
</evidence>
<dbReference type="EMBL" id="CAADRA010005424">
    <property type="protein sequence ID" value="VFT89684.1"/>
    <property type="molecule type" value="Genomic_DNA"/>
</dbReference>
<keyword evidence="1" id="KW-0540">Nuclease</keyword>
<dbReference type="InterPro" id="IPR038969">
    <property type="entry name" value="FEN"/>
</dbReference>
<evidence type="ECO:0000313" key="5">
    <source>
        <dbReference type="EMBL" id="VFT89684.1"/>
    </source>
</evidence>
<accession>A0A485KWL4</accession>